<dbReference type="RefSeq" id="WP_044186234.1">
    <property type="nucleotide sequence ID" value="NZ_JMCB01000003.1"/>
</dbReference>
<dbReference type="InterPro" id="IPR007922">
    <property type="entry name" value="DciA-like"/>
</dbReference>
<name>A0A085WSH0_9BACT</name>
<dbReference type="PANTHER" id="PTHR36456:SF1">
    <property type="entry name" value="UPF0232 PROTEIN SCO3875"/>
    <property type="match status" value="1"/>
</dbReference>
<proteinExistence type="predicted"/>
<dbReference type="Pfam" id="PF05258">
    <property type="entry name" value="DciA"/>
    <property type="match status" value="1"/>
</dbReference>
<dbReference type="EMBL" id="JMCB01000003">
    <property type="protein sequence ID" value="KFE70633.1"/>
    <property type="molecule type" value="Genomic_DNA"/>
</dbReference>
<comment type="caution">
    <text evidence="1">The sequence shown here is derived from an EMBL/GenBank/DDBJ whole genome shotgun (WGS) entry which is preliminary data.</text>
</comment>
<organism evidence="1 2">
    <name type="scientific">Hyalangium minutum</name>
    <dbReference type="NCBI Taxonomy" id="394096"/>
    <lineage>
        <taxon>Bacteria</taxon>
        <taxon>Pseudomonadati</taxon>
        <taxon>Myxococcota</taxon>
        <taxon>Myxococcia</taxon>
        <taxon>Myxococcales</taxon>
        <taxon>Cystobacterineae</taxon>
        <taxon>Archangiaceae</taxon>
        <taxon>Hyalangium</taxon>
    </lineage>
</organism>
<dbReference type="STRING" id="394096.DB31_5675"/>
<reference evidence="1 2" key="1">
    <citation type="submission" date="2014-04" db="EMBL/GenBank/DDBJ databases">
        <title>Genome assembly of Hyalangium minutum DSM 14724.</title>
        <authorList>
            <person name="Sharma G."/>
            <person name="Subramanian S."/>
        </authorList>
    </citation>
    <scope>NUCLEOTIDE SEQUENCE [LARGE SCALE GENOMIC DNA]</scope>
    <source>
        <strain evidence="1 2">DSM 14724</strain>
    </source>
</reference>
<gene>
    <name evidence="1" type="ORF">DB31_5675</name>
</gene>
<accession>A0A085WSH0</accession>
<dbReference type="PATRIC" id="fig|394096.3.peg.2151"/>
<evidence type="ECO:0008006" key="3">
    <source>
        <dbReference type="Google" id="ProtNLM"/>
    </source>
</evidence>
<evidence type="ECO:0000313" key="2">
    <source>
        <dbReference type="Proteomes" id="UP000028725"/>
    </source>
</evidence>
<dbReference type="Proteomes" id="UP000028725">
    <property type="component" value="Unassembled WGS sequence"/>
</dbReference>
<sequence>MPRHEPKSLESLLPRVLARLAEESGKGRSLAPVWAAAVGPQIAKHTSPYTLQAGTLVVTVASAEWAKTLSLEQASVCERLNARLGAGTVTALSFRLG</sequence>
<evidence type="ECO:0000313" key="1">
    <source>
        <dbReference type="EMBL" id="KFE70633.1"/>
    </source>
</evidence>
<dbReference type="AlphaFoldDB" id="A0A085WSH0"/>
<protein>
    <recommendedName>
        <fullName evidence="3">DUF721 domain-containing protein</fullName>
    </recommendedName>
</protein>
<keyword evidence="2" id="KW-1185">Reference proteome</keyword>
<dbReference type="OrthoDB" id="5382768at2"/>
<dbReference type="PANTHER" id="PTHR36456">
    <property type="entry name" value="UPF0232 PROTEIN SCO3875"/>
    <property type="match status" value="1"/>
</dbReference>